<feature type="region of interest" description="Disordered" evidence="2">
    <location>
        <begin position="1"/>
        <end position="29"/>
    </location>
</feature>
<dbReference type="GO" id="GO:0008270">
    <property type="term" value="F:zinc ion binding"/>
    <property type="evidence" value="ECO:0007669"/>
    <property type="project" value="UniProtKB-KW"/>
</dbReference>
<dbReference type="EMBL" id="BKCJ010006994">
    <property type="protein sequence ID" value="GEU75004.1"/>
    <property type="molecule type" value="Genomic_DNA"/>
</dbReference>
<accession>A0A6L2MRN4</accession>
<evidence type="ECO:0000256" key="2">
    <source>
        <dbReference type="SAM" id="MobiDB-lite"/>
    </source>
</evidence>
<proteinExistence type="predicted"/>
<dbReference type="Pfam" id="PF07727">
    <property type="entry name" value="RVT_2"/>
    <property type="match status" value="2"/>
</dbReference>
<dbReference type="PROSITE" id="PS50158">
    <property type="entry name" value="ZF_CCHC"/>
    <property type="match status" value="1"/>
</dbReference>
<feature type="region of interest" description="Disordered" evidence="2">
    <location>
        <begin position="457"/>
        <end position="524"/>
    </location>
</feature>
<dbReference type="AlphaFoldDB" id="A0A6L2MRN4"/>
<gene>
    <name evidence="4" type="ORF">Tci_046982</name>
</gene>
<keyword evidence="1" id="KW-0479">Metal-binding</keyword>
<dbReference type="PANTHER" id="PTHR11439">
    <property type="entry name" value="GAG-POL-RELATED RETROTRANSPOSON"/>
    <property type="match status" value="1"/>
</dbReference>
<feature type="compositionally biased region" description="Basic and acidic residues" evidence="2">
    <location>
        <begin position="468"/>
        <end position="500"/>
    </location>
</feature>
<feature type="compositionally biased region" description="Basic and acidic residues" evidence="2">
    <location>
        <begin position="1"/>
        <end position="13"/>
    </location>
</feature>
<feature type="domain" description="CCHC-type" evidence="3">
    <location>
        <begin position="255"/>
        <end position="269"/>
    </location>
</feature>
<dbReference type="SMART" id="SM00343">
    <property type="entry name" value="ZnF_C2HC"/>
    <property type="match status" value="1"/>
</dbReference>
<reference evidence="4" key="1">
    <citation type="journal article" date="2019" name="Sci. Rep.">
        <title>Draft genome of Tanacetum cinerariifolium, the natural source of mosquito coil.</title>
        <authorList>
            <person name="Yamashiro T."/>
            <person name="Shiraishi A."/>
            <person name="Satake H."/>
            <person name="Nakayama K."/>
        </authorList>
    </citation>
    <scope>NUCLEOTIDE SEQUENCE</scope>
</reference>
<dbReference type="InterPro" id="IPR013103">
    <property type="entry name" value="RVT_2"/>
</dbReference>
<evidence type="ECO:0000256" key="1">
    <source>
        <dbReference type="PROSITE-ProRule" id="PRU00047"/>
    </source>
</evidence>
<dbReference type="PANTHER" id="PTHR11439:SF495">
    <property type="entry name" value="REVERSE TRANSCRIPTASE, RNA-DEPENDENT DNA POLYMERASE-RELATED"/>
    <property type="match status" value="1"/>
</dbReference>
<evidence type="ECO:0000313" key="4">
    <source>
        <dbReference type="EMBL" id="GEU75004.1"/>
    </source>
</evidence>
<protein>
    <recommendedName>
        <fullName evidence="3">CCHC-type domain-containing protein</fullName>
    </recommendedName>
</protein>
<feature type="region of interest" description="Disordered" evidence="2">
    <location>
        <begin position="585"/>
        <end position="607"/>
    </location>
</feature>
<name>A0A6L2MRN4_TANCI</name>
<dbReference type="SUPFAM" id="SSF57756">
    <property type="entry name" value="Retrovirus zinc finger-like domains"/>
    <property type="match status" value="1"/>
</dbReference>
<keyword evidence="1" id="KW-0862">Zinc</keyword>
<feature type="compositionally biased region" description="Polar residues" evidence="2">
    <location>
        <begin position="509"/>
        <end position="524"/>
    </location>
</feature>
<organism evidence="4">
    <name type="scientific">Tanacetum cinerariifolium</name>
    <name type="common">Dalmatian daisy</name>
    <name type="synonym">Chrysanthemum cinerariifolium</name>
    <dbReference type="NCBI Taxonomy" id="118510"/>
    <lineage>
        <taxon>Eukaryota</taxon>
        <taxon>Viridiplantae</taxon>
        <taxon>Streptophyta</taxon>
        <taxon>Embryophyta</taxon>
        <taxon>Tracheophyta</taxon>
        <taxon>Spermatophyta</taxon>
        <taxon>Magnoliopsida</taxon>
        <taxon>eudicotyledons</taxon>
        <taxon>Gunneridae</taxon>
        <taxon>Pentapetalae</taxon>
        <taxon>asterids</taxon>
        <taxon>campanulids</taxon>
        <taxon>Asterales</taxon>
        <taxon>Asteraceae</taxon>
        <taxon>Asteroideae</taxon>
        <taxon>Anthemideae</taxon>
        <taxon>Anthemidinae</taxon>
        <taxon>Tanacetum</taxon>
    </lineage>
</organism>
<dbReference type="InterPro" id="IPR001878">
    <property type="entry name" value="Znf_CCHC"/>
</dbReference>
<sequence length="1068" mass="122183">MTRNDNHDGDHPETSNPSPPVSPPTQQIPHTISSIKLPILKKREYDIWAIKMEHYLSHTNYLIWQVIQNDNGHVFVTTYTNRMIKVLPLKTTEEVVARERERKARTTLLMALPENHLAKFHKIADAKEIVSHEDANQKFLKSLPSFWSQVALIMRTKSGLDTLSFDDLYNNLRVFESDFKGTNASSSNTQNVAFVFADNTSSTNDINDDDIEKMDLKWQMAMISMRIKKFHKRTGRKLQFDTKDPVGFDKTKVECFNCHKIRHFARDCKAKGIKTTEEEMLDTMKTNLETIVEDLHIMMIQKLCNSGSDNEVKSCSKTCEESYARLKKLYDKQRDKLGDASVEITAYTLALKKGSDLENTSVNDRYVDGMHAVPPHMTGNYMPFGPDVEIDYSKFTYGPKQTSADESDSKPSEYAFCESDSTVEITSSMPKPVKNTPKVICEPKVWADAPIIEKYESDSDNDSVSNVQEDKEKPSFAFTDFDKHVKTPRENVKETVENQADKSAGPKKANNSAGTQANDDQSANSEEINLHEEHFVLPIWFAYSTIVKSSGDKIETTIDFKTCEKPVSQVEQIFLEELEKLKRQEKEANDAARKETTHENQNAHTNSTNILNTVSTPLIVAGPSRAFNAGELSYPDDPLMPHLEDIYVSPSEGIFTDSSYDDEGMITDFNDLETTVNVSPTPITRIHTIHSKTQVLGDPMSVVQTRSKVNKNSKAQALVSYIRKQQRNNHKDFQHCLFACFLSQIEPKKISQALKDESWVDAMQEELLQFQIQKVWILVDLPFEKKAIRTKWVYRNKKDKRGVVVRNKARLVAQGHRQEEEIDYNEVFAPVARIEPIRIFLAFASYMGFIVYQMDVKVPSSLYGLHQDPRAWYVALSTFLEQSGYRRGAINKTLFIKQDIKDIMLVQVYVEDIIFGSIKKSWCDEFEELMKNRFQMSSMGELTFFLGLQTVSTPIKTQKPLVKDEEVDDVDVHLYRFQVTPKTSHIQAVKRIFRYLKGQPKLGLWYPKVSSFDLKAYSDSDYVGANLDRKSTTRGCQFLSKRLISWQCKKQTIVATFTIEAEYVAAAH</sequence>
<evidence type="ECO:0000259" key="3">
    <source>
        <dbReference type="PROSITE" id="PS50158"/>
    </source>
</evidence>
<feature type="compositionally biased region" description="Basic and acidic residues" evidence="2">
    <location>
        <begin position="585"/>
        <end position="598"/>
    </location>
</feature>
<dbReference type="CDD" id="cd09272">
    <property type="entry name" value="RNase_HI_RT_Ty1"/>
    <property type="match status" value="1"/>
</dbReference>
<comment type="caution">
    <text evidence="4">The sequence shown here is derived from an EMBL/GenBank/DDBJ whole genome shotgun (WGS) entry which is preliminary data.</text>
</comment>
<keyword evidence="1" id="KW-0863">Zinc-finger</keyword>
<dbReference type="InterPro" id="IPR036875">
    <property type="entry name" value="Znf_CCHC_sf"/>
</dbReference>
<dbReference type="GO" id="GO:0003676">
    <property type="term" value="F:nucleic acid binding"/>
    <property type="evidence" value="ECO:0007669"/>
    <property type="project" value="InterPro"/>
</dbReference>